<dbReference type="SMART" id="SM00387">
    <property type="entry name" value="HATPase_c"/>
    <property type="match status" value="1"/>
</dbReference>
<accession>A0A2A4HWZ3</accession>
<feature type="transmembrane region" description="Helical" evidence="11">
    <location>
        <begin position="150"/>
        <end position="173"/>
    </location>
</feature>
<keyword evidence="7 15" id="KW-0418">Kinase</keyword>
<evidence type="ECO:0000256" key="3">
    <source>
        <dbReference type="ARBA" id="ARBA00012438"/>
    </source>
</evidence>
<evidence type="ECO:0000256" key="8">
    <source>
        <dbReference type="ARBA" id="ARBA00022989"/>
    </source>
</evidence>
<dbReference type="InterPro" id="IPR005467">
    <property type="entry name" value="His_kinase_dom"/>
</dbReference>
<dbReference type="PANTHER" id="PTHR45436">
    <property type="entry name" value="SENSOR HISTIDINE KINASE YKOH"/>
    <property type="match status" value="1"/>
</dbReference>
<evidence type="ECO:0000256" key="2">
    <source>
        <dbReference type="ARBA" id="ARBA00004370"/>
    </source>
</evidence>
<dbReference type="EC" id="2.7.13.3" evidence="3"/>
<dbReference type="GO" id="GO:0000155">
    <property type="term" value="F:phosphorelay sensor kinase activity"/>
    <property type="evidence" value="ECO:0007669"/>
    <property type="project" value="InterPro"/>
</dbReference>
<dbReference type="Pfam" id="PF02518">
    <property type="entry name" value="HATPase_c"/>
    <property type="match status" value="1"/>
</dbReference>
<keyword evidence="4" id="KW-0597">Phosphoprotein</keyword>
<evidence type="ECO:0000256" key="10">
    <source>
        <dbReference type="ARBA" id="ARBA00023136"/>
    </source>
</evidence>
<dbReference type="InterPro" id="IPR003660">
    <property type="entry name" value="HAMP_dom"/>
</dbReference>
<gene>
    <name evidence="15" type="ORF">COA17_14185</name>
</gene>
<sequence length="443" mass="46376">MASLRALTAVFLGAFGAATVATGYTTYTATSGAIVRLVDERVEAVSRVLLSEARPGDAATILQGIDAFARRRDSGDIGFELRDARGRRLGGNVIVGRALPIGTFDLREGDGIAGLTAGRALVRDAGGGLRLVTIAETEPIDGLDAARLRIYLIGFGAMVLIVMVGTGAFGLLVRRRIAEVRATAEAIIDGDMARRVPVDPRGGVFAAQAVAFNRMLDRIAALLESVRNVSSDIAHDLRTPLARLHARLTRLAGQASSAEIADELDEALAQCDELMAMFAAILRIAEVEGERRRAAFAAVDLSAIVTEVAEAMVPIATEGDRRLIVEGGGEVPLRGDGQLLSQAAFNLVENALNHTPPGTTVWIGAARAGTRAILSVRDDGPGIAPADRAAALRRFGRLDASRHQPGHGLGLPLIDAVARLHRGTLTLADGAPGLIATLDLPAS</sequence>
<reference evidence="15 16" key="1">
    <citation type="submission" date="2017-09" db="EMBL/GenBank/DDBJ databases">
        <title>Sphingomonas ginsenosidimutans KACC 14949, whole genome shotgun sequence.</title>
        <authorList>
            <person name="Feng G."/>
            <person name="Zhu H."/>
        </authorList>
    </citation>
    <scope>NUCLEOTIDE SEQUENCE [LARGE SCALE GENOMIC DNA]</scope>
    <source>
        <strain evidence="15 16">KACC 14949</strain>
    </source>
</reference>
<keyword evidence="9" id="KW-0902">Two-component regulatory system</keyword>
<feature type="domain" description="Histidine kinase" evidence="13">
    <location>
        <begin position="232"/>
        <end position="443"/>
    </location>
</feature>
<dbReference type="InterPro" id="IPR036890">
    <property type="entry name" value="HATPase_C_sf"/>
</dbReference>
<dbReference type="AlphaFoldDB" id="A0A2A4HWZ3"/>
<dbReference type="Gene3D" id="1.10.287.130">
    <property type="match status" value="1"/>
</dbReference>
<keyword evidence="16" id="KW-1185">Reference proteome</keyword>
<dbReference type="EMBL" id="NWVD01000007">
    <property type="protein sequence ID" value="PCG08208.1"/>
    <property type="molecule type" value="Genomic_DNA"/>
</dbReference>
<dbReference type="GO" id="GO:0005886">
    <property type="term" value="C:plasma membrane"/>
    <property type="evidence" value="ECO:0007669"/>
    <property type="project" value="TreeGrafter"/>
</dbReference>
<evidence type="ECO:0000313" key="16">
    <source>
        <dbReference type="Proteomes" id="UP000218784"/>
    </source>
</evidence>
<feature type="domain" description="HAMP" evidence="14">
    <location>
        <begin position="171"/>
        <end position="224"/>
    </location>
</feature>
<evidence type="ECO:0000256" key="6">
    <source>
        <dbReference type="ARBA" id="ARBA00022692"/>
    </source>
</evidence>
<dbReference type="PROSITE" id="PS50885">
    <property type="entry name" value="HAMP"/>
    <property type="match status" value="1"/>
</dbReference>
<dbReference type="PANTHER" id="PTHR45436:SF8">
    <property type="entry name" value="HISTIDINE KINASE"/>
    <property type="match status" value="1"/>
</dbReference>
<dbReference type="InterPro" id="IPR003594">
    <property type="entry name" value="HATPase_dom"/>
</dbReference>
<organism evidence="15 16">
    <name type="scientific">Sphingomonas ginsenosidimutans</name>
    <dbReference type="NCBI Taxonomy" id="862134"/>
    <lineage>
        <taxon>Bacteria</taxon>
        <taxon>Pseudomonadati</taxon>
        <taxon>Pseudomonadota</taxon>
        <taxon>Alphaproteobacteria</taxon>
        <taxon>Sphingomonadales</taxon>
        <taxon>Sphingomonadaceae</taxon>
        <taxon>Sphingomonas</taxon>
    </lineage>
</organism>
<evidence type="ECO:0000256" key="7">
    <source>
        <dbReference type="ARBA" id="ARBA00022777"/>
    </source>
</evidence>
<keyword evidence="8 11" id="KW-1133">Transmembrane helix</keyword>
<evidence type="ECO:0000256" key="1">
    <source>
        <dbReference type="ARBA" id="ARBA00000085"/>
    </source>
</evidence>
<evidence type="ECO:0000256" key="12">
    <source>
        <dbReference type="SAM" id="SignalP"/>
    </source>
</evidence>
<evidence type="ECO:0000256" key="4">
    <source>
        <dbReference type="ARBA" id="ARBA00022553"/>
    </source>
</evidence>
<evidence type="ECO:0000256" key="5">
    <source>
        <dbReference type="ARBA" id="ARBA00022679"/>
    </source>
</evidence>
<keyword evidence="12" id="KW-0732">Signal</keyword>
<dbReference type="InterPro" id="IPR004358">
    <property type="entry name" value="Sig_transdc_His_kin-like_C"/>
</dbReference>
<feature type="chain" id="PRO_5013263463" description="histidine kinase" evidence="12">
    <location>
        <begin position="24"/>
        <end position="443"/>
    </location>
</feature>
<proteinExistence type="predicted"/>
<comment type="catalytic activity">
    <reaction evidence="1">
        <text>ATP + protein L-histidine = ADP + protein N-phospho-L-histidine.</text>
        <dbReference type="EC" id="2.7.13.3"/>
    </reaction>
</comment>
<dbReference type="SMART" id="SM00304">
    <property type="entry name" value="HAMP"/>
    <property type="match status" value="1"/>
</dbReference>
<dbReference type="Gene3D" id="3.30.565.10">
    <property type="entry name" value="Histidine kinase-like ATPase, C-terminal domain"/>
    <property type="match status" value="1"/>
</dbReference>
<dbReference type="PROSITE" id="PS50109">
    <property type="entry name" value="HIS_KIN"/>
    <property type="match status" value="1"/>
</dbReference>
<dbReference type="Proteomes" id="UP000218784">
    <property type="component" value="Unassembled WGS sequence"/>
</dbReference>
<evidence type="ECO:0000259" key="14">
    <source>
        <dbReference type="PROSITE" id="PS50885"/>
    </source>
</evidence>
<dbReference type="InterPro" id="IPR003661">
    <property type="entry name" value="HisK_dim/P_dom"/>
</dbReference>
<keyword evidence="6 11" id="KW-0812">Transmembrane</keyword>
<dbReference type="PRINTS" id="PR00344">
    <property type="entry name" value="BCTRLSENSOR"/>
</dbReference>
<evidence type="ECO:0000259" key="13">
    <source>
        <dbReference type="PROSITE" id="PS50109"/>
    </source>
</evidence>
<dbReference type="RefSeq" id="WP_096613321.1">
    <property type="nucleotide sequence ID" value="NZ_NWVD01000007.1"/>
</dbReference>
<dbReference type="CDD" id="cd00082">
    <property type="entry name" value="HisKA"/>
    <property type="match status" value="1"/>
</dbReference>
<name>A0A2A4HWZ3_9SPHN</name>
<keyword evidence="10 11" id="KW-0472">Membrane</keyword>
<protein>
    <recommendedName>
        <fullName evidence="3">histidine kinase</fullName>
        <ecNumber evidence="3">2.7.13.3</ecNumber>
    </recommendedName>
</protein>
<evidence type="ECO:0000313" key="15">
    <source>
        <dbReference type="EMBL" id="PCG08208.1"/>
    </source>
</evidence>
<dbReference type="CDD" id="cd00075">
    <property type="entry name" value="HATPase"/>
    <property type="match status" value="1"/>
</dbReference>
<evidence type="ECO:0000256" key="11">
    <source>
        <dbReference type="SAM" id="Phobius"/>
    </source>
</evidence>
<comment type="caution">
    <text evidence="15">The sequence shown here is derived from an EMBL/GenBank/DDBJ whole genome shotgun (WGS) entry which is preliminary data.</text>
</comment>
<comment type="subcellular location">
    <subcellularLocation>
        <location evidence="2">Membrane</location>
    </subcellularLocation>
</comment>
<dbReference type="SMART" id="SM00388">
    <property type="entry name" value="HisKA"/>
    <property type="match status" value="1"/>
</dbReference>
<keyword evidence="5" id="KW-0808">Transferase</keyword>
<dbReference type="InterPro" id="IPR050428">
    <property type="entry name" value="TCS_sensor_his_kinase"/>
</dbReference>
<feature type="signal peptide" evidence="12">
    <location>
        <begin position="1"/>
        <end position="23"/>
    </location>
</feature>
<evidence type="ECO:0000256" key="9">
    <source>
        <dbReference type="ARBA" id="ARBA00023012"/>
    </source>
</evidence>
<dbReference type="SUPFAM" id="SSF55874">
    <property type="entry name" value="ATPase domain of HSP90 chaperone/DNA topoisomerase II/histidine kinase"/>
    <property type="match status" value="1"/>
</dbReference>
<dbReference type="InterPro" id="IPR036097">
    <property type="entry name" value="HisK_dim/P_sf"/>
</dbReference>
<dbReference type="SUPFAM" id="SSF47384">
    <property type="entry name" value="Homodimeric domain of signal transducing histidine kinase"/>
    <property type="match status" value="1"/>
</dbReference>